<evidence type="ECO:0000313" key="2">
    <source>
        <dbReference type="Proteomes" id="UP000236664"/>
    </source>
</evidence>
<name>A0A2K0UUS7_GIBNY</name>
<organism evidence="1 2">
    <name type="scientific">Gibberella nygamai</name>
    <name type="common">Bean root rot disease fungus</name>
    <name type="synonym">Fusarium nygamai</name>
    <dbReference type="NCBI Taxonomy" id="42673"/>
    <lineage>
        <taxon>Eukaryota</taxon>
        <taxon>Fungi</taxon>
        <taxon>Dikarya</taxon>
        <taxon>Ascomycota</taxon>
        <taxon>Pezizomycotina</taxon>
        <taxon>Sordariomycetes</taxon>
        <taxon>Hypocreomycetidae</taxon>
        <taxon>Hypocreales</taxon>
        <taxon>Nectriaceae</taxon>
        <taxon>Fusarium</taxon>
        <taxon>Fusarium fujikuroi species complex</taxon>
    </lineage>
</organism>
<dbReference type="EMBL" id="MTQA01000291">
    <property type="protein sequence ID" value="PNP61537.1"/>
    <property type="molecule type" value="Genomic_DNA"/>
</dbReference>
<keyword evidence="2" id="KW-1185">Reference proteome</keyword>
<dbReference type="Proteomes" id="UP000236664">
    <property type="component" value="Unassembled WGS sequence"/>
</dbReference>
<protein>
    <submittedName>
        <fullName evidence="1">Uncharacterized protein</fullName>
    </submittedName>
</protein>
<dbReference type="AlphaFoldDB" id="A0A2K0UUS7"/>
<evidence type="ECO:0000313" key="1">
    <source>
        <dbReference type="EMBL" id="PNP61537.1"/>
    </source>
</evidence>
<gene>
    <name evidence="1" type="ORF">FNYG_13687</name>
</gene>
<sequence length="148" mass="17069">MPEEPIYKFSESALQVGHFKEDVPGYPPSLSPNRKKGGKAYLMVKRVGSNEPMTFFLWCDADGKPVNKRYIQMAEGLDVEDLKRHLMVMYNQQEMMVVMDYNEALMVAKDRMALRRCEIKGVTYELPADQGVEGREIWPCSEKDLELN</sequence>
<accession>A0A2K0UUS7</accession>
<dbReference type="OrthoDB" id="5091123at2759"/>
<comment type="caution">
    <text evidence="1">The sequence shown here is derived from an EMBL/GenBank/DDBJ whole genome shotgun (WGS) entry which is preliminary data.</text>
</comment>
<proteinExistence type="predicted"/>
<reference evidence="1 2" key="1">
    <citation type="submission" date="2017-06" db="EMBL/GenBank/DDBJ databases">
        <title>Genome of Fusarium nygamai isolate CS10214.</title>
        <authorList>
            <person name="Gardiner D.M."/>
            <person name="Obanor F."/>
            <person name="Kazan K."/>
        </authorList>
    </citation>
    <scope>NUCLEOTIDE SEQUENCE [LARGE SCALE GENOMIC DNA]</scope>
    <source>
        <strain evidence="1 2">CS10214</strain>
    </source>
</reference>